<comment type="caution">
    <text evidence="8">The sequence shown here is derived from an EMBL/GenBank/DDBJ whole genome shotgun (WGS) entry which is preliminary data.</text>
</comment>
<evidence type="ECO:0000259" key="7">
    <source>
        <dbReference type="PROSITE" id="PS50110"/>
    </source>
</evidence>
<dbReference type="GO" id="GO:0000160">
    <property type="term" value="P:phosphorelay signal transduction system"/>
    <property type="evidence" value="ECO:0007669"/>
    <property type="project" value="InterPro"/>
</dbReference>
<dbReference type="CDD" id="cd17536">
    <property type="entry name" value="REC_YesN-like"/>
    <property type="match status" value="1"/>
</dbReference>
<proteinExistence type="predicted"/>
<organism evidence="8 9">
    <name type="scientific">Muricomes intestini</name>
    <dbReference type="NCBI Taxonomy" id="1796634"/>
    <lineage>
        <taxon>Bacteria</taxon>
        <taxon>Bacillati</taxon>
        <taxon>Bacillota</taxon>
        <taxon>Clostridia</taxon>
        <taxon>Lachnospirales</taxon>
        <taxon>Lachnospiraceae</taxon>
        <taxon>Muricomes</taxon>
    </lineage>
</organism>
<keyword evidence="3" id="KW-0238">DNA-binding</keyword>
<dbReference type="Proteomes" id="UP000295726">
    <property type="component" value="Unassembled WGS sequence"/>
</dbReference>
<dbReference type="InterPro" id="IPR001789">
    <property type="entry name" value="Sig_transdc_resp-reg_receiver"/>
</dbReference>
<dbReference type="Gene3D" id="3.40.50.2300">
    <property type="match status" value="1"/>
</dbReference>
<dbReference type="SUPFAM" id="SSF52172">
    <property type="entry name" value="CheY-like"/>
    <property type="match status" value="1"/>
</dbReference>
<evidence type="ECO:0000256" key="5">
    <source>
        <dbReference type="ARBA" id="ARBA00024867"/>
    </source>
</evidence>
<evidence type="ECO:0000256" key="2">
    <source>
        <dbReference type="ARBA" id="ARBA00023015"/>
    </source>
</evidence>
<dbReference type="PANTHER" id="PTHR43214">
    <property type="entry name" value="TWO-COMPONENT RESPONSE REGULATOR"/>
    <property type="match status" value="1"/>
</dbReference>
<evidence type="ECO:0000313" key="9">
    <source>
        <dbReference type="Proteomes" id="UP000295726"/>
    </source>
</evidence>
<evidence type="ECO:0000256" key="1">
    <source>
        <dbReference type="ARBA" id="ARBA00018672"/>
    </source>
</evidence>
<keyword evidence="9" id="KW-1185">Reference proteome</keyword>
<reference evidence="8 9" key="1">
    <citation type="submission" date="2019-03" db="EMBL/GenBank/DDBJ databases">
        <title>Genomic Encyclopedia of Type Strains, Phase IV (KMG-IV): sequencing the most valuable type-strain genomes for metagenomic binning, comparative biology and taxonomic classification.</title>
        <authorList>
            <person name="Goeker M."/>
        </authorList>
    </citation>
    <scope>NUCLEOTIDE SEQUENCE [LARGE SCALE GENOMIC DNA]</scope>
    <source>
        <strain evidence="8 9">DSM 29489</strain>
    </source>
</reference>
<keyword evidence="6" id="KW-0597">Phosphoprotein</keyword>
<protein>
    <recommendedName>
        <fullName evidence="1">Stage 0 sporulation protein A homolog</fullName>
    </recommendedName>
</protein>
<evidence type="ECO:0000256" key="4">
    <source>
        <dbReference type="ARBA" id="ARBA00023163"/>
    </source>
</evidence>
<evidence type="ECO:0000256" key="6">
    <source>
        <dbReference type="PROSITE-ProRule" id="PRU00169"/>
    </source>
</evidence>
<name>A0A4V2USE8_9FIRM</name>
<comment type="function">
    <text evidence="5">May play the central regulatory role in sporulation. It may be an element of the effector pathway responsible for the activation of sporulation genes in response to nutritional stress. Spo0A may act in concert with spo0H (a sigma factor) to control the expression of some genes that are critical to the sporulation process.</text>
</comment>
<sequence>MTRIVVLDDDRIVRQYIRATLEKTEGEFQLAGEASGGRNGLALIEELKPDMLILDIEMPSMNGIELLAEMERRGLKIKTLILSCHDEFEYVRQAMKLGAADYLLKHKIDDKTLLEALRTLREKSITMYAPDSGINNSEEKSKQFGELLTGKMSGEEQESAFRQFASDNQITVVCVAEIDYLKAFIWKNGKEQGAELEKKVWKKIRTTPIQECKSYYYRAEPGYYAFLLVFGELPVHGWKQDKNFIIL</sequence>
<evidence type="ECO:0000313" key="8">
    <source>
        <dbReference type="EMBL" id="TCS81162.1"/>
    </source>
</evidence>
<accession>A0A4V2USE8</accession>
<dbReference type="InterPro" id="IPR011006">
    <property type="entry name" value="CheY-like_superfamily"/>
</dbReference>
<keyword evidence="4" id="KW-0804">Transcription</keyword>
<dbReference type="EMBL" id="SLZZ01000004">
    <property type="protein sequence ID" value="TCS81162.1"/>
    <property type="molecule type" value="Genomic_DNA"/>
</dbReference>
<evidence type="ECO:0000256" key="3">
    <source>
        <dbReference type="ARBA" id="ARBA00023125"/>
    </source>
</evidence>
<dbReference type="InterPro" id="IPR039420">
    <property type="entry name" value="WalR-like"/>
</dbReference>
<feature type="modified residue" description="4-aspartylphosphate" evidence="6">
    <location>
        <position position="55"/>
    </location>
</feature>
<dbReference type="PANTHER" id="PTHR43214:SF41">
    <property type="entry name" value="NITRATE_NITRITE RESPONSE REGULATOR PROTEIN NARP"/>
    <property type="match status" value="1"/>
</dbReference>
<dbReference type="Pfam" id="PF00072">
    <property type="entry name" value="Response_reg"/>
    <property type="match status" value="1"/>
</dbReference>
<dbReference type="GO" id="GO:0003677">
    <property type="term" value="F:DNA binding"/>
    <property type="evidence" value="ECO:0007669"/>
    <property type="project" value="UniProtKB-KW"/>
</dbReference>
<gene>
    <name evidence="8" type="ORF">EDD59_10491</name>
</gene>
<dbReference type="PROSITE" id="PS50110">
    <property type="entry name" value="RESPONSE_REGULATORY"/>
    <property type="match status" value="1"/>
</dbReference>
<keyword evidence="2" id="KW-0805">Transcription regulation</keyword>
<feature type="domain" description="Response regulatory" evidence="7">
    <location>
        <begin position="3"/>
        <end position="120"/>
    </location>
</feature>
<dbReference type="SMART" id="SM00448">
    <property type="entry name" value="REC"/>
    <property type="match status" value="1"/>
</dbReference>
<dbReference type="AlphaFoldDB" id="A0A4V2USE8"/>
<dbReference type="RefSeq" id="WP_165920858.1">
    <property type="nucleotide sequence ID" value="NZ_SLZZ01000004.1"/>
</dbReference>